<dbReference type="GO" id="GO:0005886">
    <property type="term" value="C:plasma membrane"/>
    <property type="evidence" value="ECO:0007669"/>
    <property type="project" value="UniProtKB-SubCell"/>
</dbReference>
<dbReference type="InterPro" id="IPR035906">
    <property type="entry name" value="MetI-like_sf"/>
</dbReference>
<comment type="subcellular location">
    <subcellularLocation>
        <location evidence="6">Cell membrane</location>
        <topology evidence="6">Multi-pass membrane protein</topology>
    </subcellularLocation>
    <subcellularLocation>
        <location evidence="1">Membrane</location>
        <topology evidence="1">Multi-pass membrane protein</topology>
    </subcellularLocation>
</comment>
<dbReference type="AlphaFoldDB" id="A0A919P401"/>
<dbReference type="PANTHER" id="PTHR30177:SF33">
    <property type="entry name" value="POSSIBLE OSMOPROTECTANT (GLYCINE BETAINE_CARNITINE_CHOLINE_L-PROLINE) TRANSPORT INTEGRAL MEMBRANE PROTEIN ABC TRANSPORTER PROZ"/>
    <property type="match status" value="1"/>
</dbReference>
<evidence type="ECO:0000313" key="9">
    <source>
        <dbReference type="EMBL" id="GIG22818.1"/>
    </source>
</evidence>
<dbReference type="InterPro" id="IPR000515">
    <property type="entry name" value="MetI-like"/>
</dbReference>
<dbReference type="RefSeq" id="WP_203757828.1">
    <property type="nucleotide sequence ID" value="NZ_BONK01000013.1"/>
</dbReference>
<evidence type="ECO:0000256" key="4">
    <source>
        <dbReference type="ARBA" id="ARBA00022989"/>
    </source>
</evidence>
<dbReference type="Gene3D" id="1.10.3720.10">
    <property type="entry name" value="MetI-like"/>
    <property type="match status" value="1"/>
</dbReference>
<evidence type="ECO:0000256" key="1">
    <source>
        <dbReference type="ARBA" id="ARBA00004141"/>
    </source>
</evidence>
<keyword evidence="10" id="KW-1185">Reference proteome</keyword>
<reference evidence="9" key="1">
    <citation type="submission" date="2021-01" db="EMBL/GenBank/DDBJ databases">
        <title>Whole genome shotgun sequence of Cellulomonas chitinilytica NBRC 110799.</title>
        <authorList>
            <person name="Komaki H."/>
            <person name="Tamura T."/>
        </authorList>
    </citation>
    <scope>NUCLEOTIDE SEQUENCE</scope>
    <source>
        <strain evidence="9">NBRC 110799</strain>
    </source>
</reference>
<feature type="transmembrane region" description="Helical" evidence="6">
    <location>
        <begin position="23"/>
        <end position="53"/>
    </location>
</feature>
<keyword evidence="4 6" id="KW-1133">Transmembrane helix</keyword>
<sequence>MDVLQEAFAWLNDPLNWTGRNGVLALTVAHVTVSVLAVLLAAVVALPVGLWLGHRGRGGTAGVVVANTTRALPTLALLTLLAASGLFGNTATVLACAVFAVPPLLSGAVTGLGDVDADVRDAARGTGMSGGRSLWSVELPLAVPQLAAGVRTGAVQVLATVPLAALVGGRSLGTIVVEGFGTLNYGQVLAGGFLVAALCLVAEGLLAVAQRLVTPAGLQALGRDGRTPRSRRRTRRRTAHRTDRPAAASHEPPIPVAVTPSTDSNGSGSPV</sequence>
<feature type="region of interest" description="Disordered" evidence="7">
    <location>
        <begin position="220"/>
        <end position="271"/>
    </location>
</feature>
<dbReference type="SUPFAM" id="SSF161098">
    <property type="entry name" value="MetI-like"/>
    <property type="match status" value="1"/>
</dbReference>
<proteinExistence type="inferred from homology"/>
<dbReference type="Proteomes" id="UP000632740">
    <property type="component" value="Unassembled WGS sequence"/>
</dbReference>
<dbReference type="EMBL" id="BONK01000013">
    <property type="protein sequence ID" value="GIG22818.1"/>
    <property type="molecule type" value="Genomic_DNA"/>
</dbReference>
<keyword evidence="2 6" id="KW-0813">Transport</keyword>
<dbReference type="Pfam" id="PF00528">
    <property type="entry name" value="BPD_transp_1"/>
    <property type="match status" value="1"/>
</dbReference>
<evidence type="ECO:0000256" key="3">
    <source>
        <dbReference type="ARBA" id="ARBA00022692"/>
    </source>
</evidence>
<feature type="compositionally biased region" description="Basic residues" evidence="7">
    <location>
        <begin position="228"/>
        <end position="239"/>
    </location>
</feature>
<organism evidence="9 10">
    <name type="scientific">Cellulomonas chitinilytica</name>
    <dbReference type="NCBI Taxonomy" id="398759"/>
    <lineage>
        <taxon>Bacteria</taxon>
        <taxon>Bacillati</taxon>
        <taxon>Actinomycetota</taxon>
        <taxon>Actinomycetes</taxon>
        <taxon>Micrococcales</taxon>
        <taxon>Cellulomonadaceae</taxon>
        <taxon>Cellulomonas</taxon>
    </lineage>
</organism>
<accession>A0A919P401</accession>
<evidence type="ECO:0000256" key="6">
    <source>
        <dbReference type="RuleBase" id="RU363032"/>
    </source>
</evidence>
<dbReference type="PROSITE" id="PS50928">
    <property type="entry name" value="ABC_TM1"/>
    <property type="match status" value="1"/>
</dbReference>
<name>A0A919P401_9CELL</name>
<dbReference type="CDD" id="cd06261">
    <property type="entry name" value="TM_PBP2"/>
    <property type="match status" value="1"/>
</dbReference>
<feature type="domain" description="ABC transmembrane type-1" evidence="8">
    <location>
        <begin position="27"/>
        <end position="206"/>
    </location>
</feature>
<evidence type="ECO:0000313" key="10">
    <source>
        <dbReference type="Proteomes" id="UP000632740"/>
    </source>
</evidence>
<dbReference type="GO" id="GO:0031460">
    <property type="term" value="P:glycine betaine transport"/>
    <property type="evidence" value="ECO:0007669"/>
    <property type="project" value="TreeGrafter"/>
</dbReference>
<comment type="similarity">
    <text evidence="6">Belongs to the binding-protein-dependent transport system permease family.</text>
</comment>
<gene>
    <name evidence="9" type="ORF">Cch01nite_35420</name>
</gene>
<feature type="transmembrane region" description="Helical" evidence="6">
    <location>
        <begin position="188"/>
        <end position="209"/>
    </location>
</feature>
<evidence type="ECO:0000256" key="7">
    <source>
        <dbReference type="SAM" id="MobiDB-lite"/>
    </source>
</evidence>
<evidence type="ECO:0000259" key="8">
    <source>
        <dbReference type="PROSITE" id="PS50928"/>
    </source>
</evidence>
<comment type="caution">
    <text evidence="9">The sequence shown here is derived from an EMBL/GenBank/DDBJ whole genome shotgun (WGS) entry which is preliminary data.</text>
</comment>
<feature type="compositionally biased region" description="Polar residues" evidence="7">
    <location>
        <begin position="259"/>
        <end position="271"/>
    </location>
</feature>
<dbReference type="InterPro" id="IPR051204">
    <property type="entry name" value="ABC_transp_perm/SBD"/>
</dbReference>
<dbReference type="PANTHER" id="PTHR30177">
    <property type="entry name" value="GLYCINE BETAINE/L-PROLINE TRANSPORT SYSTEM PERMEASE PROTEIN PROW"/>
    <property type="match status" value="1"/>
</dbReference>
<evidence type="ECO:0000256" key="2">
    <source>
        <dbReference type="ARBA" id="ARBA00022448"/>
    </source>
</evidence>
<protein>
    <recommendedName>
        <fullName evidence="8">ABC transmembrane type-1 domain-containing protein</fullName>
    </recommendedName>
</protein>
<keyword evidence="3 6" id="KW-0812">Transmembrane</keyword>
<dbReference type="GO" id="GO:0055085">
    <property type="term" value="P:transmembrane transport"/>
    <property type="evidence" value="ECO:0007669"/>
    <property type="project" value="InterPro"/>
</dbReference>
<evidence type="ECO:0000256" key="5">
    <source>
        <dbReference type="ARBA" id="ARBA00023136"/>
    </source>
</evidence>
<keyword evidence="5 6" id="KW-0472">Membrane</keyword>